<dbReference type="AlphaFoldDB" id="A0A662YNL2"/>
<dbReference type="EMBL" id="SCEB01000791">
    <property type="protein sequence ID" value="RXM98156.1"/>
    <property type="molecule type" value="Genomic_DNA"/>
</dbReference>
<dbReference type="Proteomes" id="UP000289886">
    <property type="component" value="Unassembled WGS sequence"/>
</dbReference>
<protein>
    <submittedName>
        <fullName evidence="3">Uncharacterized protein</fullName>
    </submittedName>
</protein>
<name>A0A662YNL2_ACIRT</name>
<keyword evidence="4" id="KW-1185">Reference proteome</keyword>
<accession>A0A662YNL2</accession>
<dbReference type="EMBL" id="SCEB01000791">
    <property type="protein sequence ID" value="RXM98157.1"/>
    <property type="molecule type" value="Genomic_DNA"/>
</dbReference>
<sequence length="134" mass="15087">MLGREVGEKLDVLAADIECLARRAFEDAPPEFTEWLVLDLFIRGLSPNELLRHIQLAHPRSIIQALEKAEEMDEARARHRRGTKVFSARDLTRSDESNGEQEEQLVCASQATESTPPRKPPACRQCCSPFSGSR</sequence>
<organism evidence="3 4">
    <name type="scientific">Acipenser ruthenus</name>
    <name type="common">Sterlet sturgeon</name>
    <dbReference type="NCBI Taxonomy" id="7906"/>
    <lineage>
        <taxon>Eukaryota</taxon>
        <taxon>Metazoa</taxon>
        <taxon>Chordata</taxon>
        <taxon>Craniata</taxon>
        <taxon>Vertebrata</taxon>
        <taxon>Euteleostomi</taxon>
        <taxon>Actinopterygii</taxon>
        <taxon>Chondrostei</taxon>
        <taxon>Acipenseriformes</taxon>
        <taxon>Acipenseridae</taxon>
        <taxon>Acipenser</taxon>
    </lineage>
</organism>
<evidence type="ECO:0000313" key="3">
    <source>
        <dbReference type="EMBL" id="RXM98157.1"/>
    </source>
</evidence>
<gene>
    <name evidence="2" type="ORF">EOD39_13500</name>
    <name evidence="3" type="ORF">EOD39_13501</name>
</gene>
<evidence type="ECO:0000256" key="1">
    <source>
        <dbReference type="SAM" id="MobiDB-lite"/>
    </source>
</evidence>
<feature type="region of interest" description="Disordered" evidence="1">
    <location>
        <begin position="74"/>
        <end position="134"/>
    </location>
</feature>
<proteinExistence type="predicted"/>
<evidence type="ECO:0000313" key="4">
    <source>
        <dbReference type="Proteomes" id="UP000289886"/>
    </source>
</evidence>
<comment type="caution">
    <text evidence="3">The sequence shown here is derived from an EMBL/GenBank/DDBJ whole genome shotgun (WGS) entry which is preliminary data.</text>
</comment>
<reference evidence="3 4" key="1">
    <citation type="submission" date="2019-01" db="EMBL/GenBank/DDBJ databases">
        <title>Draft Genome and Complete Hox-Cluster Characterization of the Sterlet Sturgeon (Acipenser ruthenus).</title>
        <authorList>
            <person name="Wei Q."/>
        </authorList>
    </citation>
    <scope>NUCLEOTIDE SEQUENCE [LARGE SCALE GENOMIC DNA]</scope>
    <source>
        <strain evidence="3">WHYD16114868_AA</strain>
        <tissue evidence="3">Blood</tissue>
    </source>
</reference>
<evidence type="ECO:0000313" key="2">
    <source>
        <dbReference type="EMBL" id="RXM98156.1"/>
    </source>
</evidence>